<evidence type="ECO:0000313" key="5">
    <source>
        <dbReference type="EMBL" id="MBD0382159.1"/>
    </source>
</evidence>
<evidence type="ECO:0000256" key="2">
    <source>
        <dbReference type="ARBA" id="ARBA00022630"/>
    </source>
</evidence>
<comment type="cofactor">
    <cofactor evidence="1">
        <name>FMN</name>
        <dbReference type="ChEBI" id="CHEBI:58210"/>
    </cofactor>
</comment>
<organism evidence="5 6">
    <name type="scientific">Paenibacillus sedimenti</name>
    <dbReference type="NCBI Taxonomy" id="2770274"/>
    <lineage>
        <taxon>Bacteria</taxon>
        <taxon>Bacillati</taxon>
        <taxon>Bacillota</taxon>
        <taxon>Bacilli</taxon>
        <taxon>Bacillales</taxon>
        <taxon>Paenibacillaceae</taxon>
        <taxon>Paenibacillus</taxon>
    </lineage>
</organism>
<dbReference type="EMBL" id="JACVVD010000006">
    <property type="protein sequence ID" value="MBD0382159.1"/>
    <property type="molecule type" value="Genomic_DNA"/>
</dbReference>
<dbReference type="Proteomes" id="UP000650466">
    <property type="component" value="Unassembled WGS sequence"/>
</dbReference>
<sequence length="203" mass="22563">MNQQQFRIREVQPSILYFGTPVVLLSTLNEDETTNLTPMSSAWALGQRIVLGLGAGGKALMNLQRWEECVINLPDPSLWQHVERLAPLTGCDPVPVAKQGQYKHEKDKFSAAGLSPLPSMTVKPQRIAECPLQIEARVLHIQMASEDASFAIIETGALKVHAYEPIVLGDRHIDPSAWSPLIYNFRHYFGLGGELGKTFRSET</sequence>
<dbReference type="Gene3D" id="2.30.110.10">
    <property type="entry name" value="Electron Transport, Fmn-binding Protein, Chain A"/>
    <property type="match status" value="1"/>
</dbReference>
<evidence type="ECO:0000259" key="4">
    <source>
        <dbReference type="Pfam" id="PF01613"/>
    </source>
</evidence>
<protein>
    <submittedName>
        <fullName evidence="5">Flavin reductase family protein</fullName>
    </submittedName>
</protein>
<evidence type="ECO:0000313" key="6">
    <source>
        <dbReference type="Proteomes" id="UP000650466"/>
    </source>
</evidence>
<comment type="similarity">
    <text evidence="3">Belongs to the flavoredoxin family.</text>
</comment>
<dbReference type="PANTHER" id="PTHR43567">
    <property type="entry name" value="FLAVOREDOXIN-RELATED-RELATED"/>
    <property type="match status" value="1"/>
</dbReference>
<feature type="domain" description="Flavin reductase like" evidence="4">
    <location>
        <begin position="18"/>
        <end position="191"/>
    </location>
</feature>
<dbReference type="RefSeq" id="WP_188175941.1">
    <property type="nucleotide sequence ID" value="NZ_JACVVD010000006.1"/>
</dbReference>
<dbReference type="GO" id="GO:0016646">
    <property type="term" value="F:oxidoreductase activity, acting on the CH-NH group of donors, NAD or NADP as acceptor"/>
    <property type="evidence" value="ECO:0007669"/>
    <property type="project" value="UniProtKB-ARBA"/>
</dbReference>
<dbReference type="GO" id="GO:0010181">
    <property type="term" value="F:FMN binding"/>
    <property type="evidence" value="ECO:0007669"/>
    <property type="project" value="InterPro"/>
</dbReference>
<accession>A0A926KQF1</accession>
<evidence type="ECO:0000256" key="1">
    <source>
        <dbReference type="ARBA" id="ARBA00001917"/>
    </source>
</evidence>
<gene>
    <name evidence="5" type="ORF">ICC18_18740</name>
</gene>
<reference evidence="5" key="1">
    <citation type="submission" date="2020-09" db="EMBL/GenBank/DDBJ databases">
        <title>Draft Genome Sequence of Paenibacillus sp. WST5.</title>
        <authorList>
            <person name="Bao Z."/>
        </authorList>
    </citation>
    <scope>NUCLEOTIDE SEQUENCE</scope>
    <source>
        <strain evidence="5">WST5</strain>
    </source>
</reference>
<dbReference type="SUPFAM" id="SSF50475">
    <property type="entry name" value="FMN-binding split barrel"/>
    <property type="match status" value="1"/>
</dbReference>
<proteinExistence type="inferred from homology"/>
<dbReference type="InterPro" id="IPR052174">
    <property type="entry name" value="Flavoredoxin"/>
</dbReference>
<keyword evidence="6" id="KW-1185">Reference proteome</keyword>
<dbReference type="Pfam" id="PF01613">
    <property type="entry name" value="Flavin_Reduct"/>
    <property type="match status" value="1"/>
</dbReference>
<evidence type="ECO:0000256" key="3">
    <source>
        <dbReference type="ARBA" id="ARBA00038054"/>
    </source>
</evidence>
<dbReference type="InterPro" id="IPR002563">
    <property type="entry name" value="Flavin_Rdtase-like_dom"/>
</dbReference>
<dbReference type="PANTHER" id="PTHR43567:SF1">
    <property type="entry name" value="FLAVOREDOXIN"/>
    <property type="match status" value="1"/>
</dbReference>
<name>A0A926KQF1_9BACL</name>
<dbReference type="InterPro" id="IPR012349">
    <property type="entry name" value="Split_barrel_FMN-bd"/>
</dbReference>
<dbReference type="AlphaFoldDB" id="A0A926KQF1"/>
<comment type="caution">
    <text evidence="5">The sequence shown here is derived from an EMBL/GenBank/DDBJ whole genome shotgun (WGS) entry which is preliminary data.</text>
</comment>
<keyword evidence="2" id="KW-0285">Flavoprotein</keyword>